<gene>
    <name evidence="2" type="ORF">DdX_12595</name>
</gene>
<evidence type="ECO:0000256" key="1">
    <source>
        <dbReference type="SAM" id="MobiDB-lite"/>
    </source>
</evidence>
<dbReference type="Proteomes" id="UP001201812">
    <property type="component" value="Unassembled WGS sequence"/>
</dbReference>
<protein>
    <submittedName>
        <fullName evidence="2">Uncharacterized protein</fullName>
    </submittedName>
</protein>
<sequence>MATAPDPASDAAVEPRPCVRELATKFESLSPRRAPGHNAKVTDTSDDILCGRPSTSQKNAQKAENKRSHRATIAIHIPIRAIDPTMGMPLAKVQESKVIGTMPINTTPMGTTPKSTEKAEESNPNEKSGSARGPTTFAQPSSGSIWKRQNSLQRPKTKHRLAFGIFDLAA</sequence>
<keyword evidence="3" id="KW-1185">Reference proteome</keyword>
<feature type="region of interest" description="Disordered" evidence="1">
    <location>
        <begin position="27"/>
        <end position="71"/>
    </location>
</feature>
<evidence type="ECO:0000313" key="2">
    <source>
        <dbReference type="EMBL" id="KAI1707216.1"/>
    </source>
</evidence>
<evidence type="ECO:0000313" key="3">
    <source>
        <dbReference type="Proteomes" id="UP001201812"/>
    </source>
</evidence>
<accession>A0AAD4R3L4</accession>
<dbReference type="AlphaFoldDB" id="A0AAD4R3L4"/>
<name>A0AAD4R3L4_9BILA</name>
<comment type="caution">
    <text evidence="2">The sequence shown here is derived from an EMBL/GenBank/DDBJ whole genome shotgun (WGS) entry which is preliminary data.</text>
</comment>
<feature type="compositionally biased region" description="Polar residues" evidence="1">
    <location>
        <begin position="103"/>
        <end position="114"/>
    </location>
</feature>
<dbReference type="EMBL" id="JAKKPZ010000042">
    <property type="protein sequence ID" value="KAI1707216.1"/>
    <property type="molecule type" value="Genomic_DNA"/>
</dbReference>
<feature type="region of interest" description="Disordered" evidence="1">
    <location>
        <begin position="102"/>
        <end position="157"/>
    </location>
</feature>
<proteinExistence type="predicted"/>
<reference evidence="2" key="1">
    <citation type="submission" date="2022-01" db="EMBL/GenBank/DDBJ databases">
        <title>Genome Sequence Resource for Two Populations of Ditylenchus destructor, the Migratory Endoparasitic Phytonematode.</title>
        <authorList>
            <person name="Zhang H."/>
            <person name="Lin R."/>
            <person name="Xie B."/>
        </authorList>
    </citation>
    <scope>NUCLEOTIDE SEQUENCE</scope>
    <source>
        <strain evidence="2">BazhouSP</strain>
    </source>
</reference>
<feature type="compositionally biased region" description="Polar residues" evidence="1">
    <location>
        <begin position="136"/>
        <end position="154"/>
    </location>
</feature>
<organism evidence="2 3">
    <name type="scientific">Ditylenchus destructor</name>
    <dbReference type="NCBI Taxonomy" id="166010"/>
    <lineage>
        <taxon>Eukaryota</taxon>
        <taxon>Metazoa</taxon>
        <taxon>Ecdysozoa</taxon>
        <taxon>Nematoda</taxon>
        <taxon>Chromadorea</taxon>
        <taxon>Rhabditida</taxon>
        <taxon>Tylenchina</taxon>
        <taxon>Tylenchomorpha</taxon>
        <taxon>Sphaerularioidea</taxon>
        <taxon>Anguinidae</taxon>
        <taxon>Anguininae</taxon>
        <taxon>Ditylenchus</taxon>
    </lineage>
</organism>